<keyword evidence="1" id="KW-0472">Membrane</keyword>
<feature type="transmembrane region" description="Helical" evidence="1">
    <location>
        <begin position="106"/>
        <end position="124"/>
    </location>
</feature>
<evidence type="ECO:0000313" key="3">
    <source>
        <dbReference type="Proteomes" id="UP000182057"/>
    </source>
</evidence>
<feature type="transmembrane region" description="Helical" evidence="1">
    <location>
        <begin position="66"/>
        <end position="85"/>
    </location>
</feature>
<dbReference type="Pfam" id="PF01066">
    <property type="entry name" value="CDP-OH_P_transf"/>
    <property type="match status" value="1"/>
</dbReference>
<keyword evidence="2" id="KW-0808">Transferase</keyword>
<dbReference type="GO" id="GO:0008654">
    <property type="term" value="P:phospholipid biosynthetic process"/>
    <property type="evidence" value="ECO:0007669"/>
    <property type="project" value="InterPro"/>
</dbReference>
<dbReference type="EMBL" id="FMMM01000078">
    <property type="protein sequence ID" value="SCQ24426.1"/>
    <property type="molecule type" value="Genomic_DNA"/>
</dbReference>
<dbReference type="InterPro" id="IPR000462">
    <property type="entry name" value="CDP-OH_P_trans"/>
</dbReference>
<evidence type="ECO:0000313" key="2">
    <source>
        <dbReference type="EMBL" id="SCQ24426.1"/>
    </source>
</evidence>
<feature type="transmembrane region" description="Helical" evidence="1">
    <location>
        <begin position="40"/>
        <end position="60"/>
    </location>
</feature>
<dbReference type="OrthoDB" id="9785831at2"/>
<dbReference type="InterPro" id="IPR043130">
    <property type="entry name" value="CDP-OH_PTrfase_TM_dom"/>
</dbReference>
<sequence>MDEKEYETSLKSIETENIVDLYFYRPIGFRIARMLRHTGITPNMITFISIFVGAGAGWLFYFTNNFIYTLLGILLLVFANILDCVDGQLARLTGIKSEIGRILDGIAGDIWFTVIYVALALRLTHLYGTAWFFVPAVAAGLSHLLQAGITDYYKTLHLYFVSKEKGKEFQRTEQVKAQRKVIKKRVNKFFYVLYALYTWVQERLTPALQTMLHTLHARYGDDIPEPVRLRFRKQSRWLMKRTIDWMTFNGRTTVLFAVMLLGLCWSGIVWIYFAYEIIVLNTVLYVSVRKHERMCATILKEEA</sequence>
<dbReference type="GO" id="GO:0016780">
    <property type="term" value="F:phosphotransferase activity, for other substituted phosphate groups"/>
    <property type="evidence" value="ECO:0007669"/>
    <property type="project" value="InterPro"/>
</dbReference>
<dbReference type="Gene3D" id="1.20.120.1760">
    <property type="match status" value="1"/>
</dbReference>
<name>A0A1D3UVX2_TANFO</name>
<keyword evidence="1" id="KW-0812">Transmembrane</keyword>
<dbReference type="RefSeq" id="WP_060831613.1">
    <property type="nucleotide sequence ID" value="NZ_CAUSRC010000091.1"/>
</dbReference>
<reference evidence="2 3" key="1">
    <citation type="submission" date="2016-09" db="EMBL/GenBank/DDBJ databases">
        <authorList>
            <person name="Capua I."/>
            <person name="De Benedictis P."/>
            <person name="Joannis T."/>
            <person name="Lombin L.H."/>
            <person name="Cattoli G."/>
        </authorList>
    </citation>
    <scope>NUCLEOTIDE SEQUENCE [LARGE SCALE GENOMIC DNA]</scope>
    <source>
        <strain evidence="2 3">UB20</strain>
    </source>
</reference>
<protein>
    <submittedName>
        <fullName evidence="2">CDP-alcohol phosphatidyltransferase</fullName>
    </submittedName>
</protein>
<dbReference type="Proteomes" id="UP000182057">
    <property type="component" value="Unassembled WGS sequence"/>
</dbReference>
<gene>
    <name evidence="2" type="ORF">TFUB20_02497</name>
</gene>
<dbReference type="AlphaFoldDB" id="A0A1D3UVX2"/>
<feature type="transmembrane region" description="Helical" evidence="1">
    <location>
        <begin position="130"/>
        <end position="153"/>
    </location>
</feature>
<accession>A0A1D3UVX2</accession>
<evidence type="ECO:0000256" key="1">
    <source>
        <dbReference type="SAM" id="Phobius"/>
    </source>
</evidence>
<dbReference type="GO" id="GO:0016020">
    <property type="term" value="C:membrane"/>
    <property type="evidence" value="ECO:0007669"/>
    <property type="project" value="InterPro"/>
</dbReference>
<keyword evidence="1" id="KW-1133">Transmembrane helix</keyword>
<proteinExistence type="predicted"/>
<organism evidence="2 3">
    <name type="scientific">Tannerella forsythia</name>
    <name type="common">Bacteroides forsythus</name>
    <dbReference type="NCBI Taxonomy" id="28112"/>
    <lineage>
        <taxon>Bacteria</taxon>
        <taxon>Pseudomonadati</taxon>
        <taxon>Bacteroidota</taxon>
        <taxon>Bacteroidia</taxon>
        <taxon>Bacteroidales</taxon>
        <taxon>Tannerellaceae</taxon>
        <taxon>Tannerella</taxon>
    </lineage>
</organism>